<accession>A0A0R0HXM0</accession>
<evidence type="ECO:0000313" key="4">
    <source>
        <dbReference type="Proteomes" id="UP000008827"/>
    </source>
</evidence>
<name>A0A0R0HXM0_SOYBN</name>
<reference evidence="2 3" key="1">
    <citation type="journal article" date="2010" name="Nature">
        <title>Genome sequence of the palaeopolyploid soybean.</title>
        <authorList>
            <person name="Schmutz J."/>
            <person name="Cannon S.B."/>
            <person name="Schlueter J."/>
            <person name="Ma J."/>
            <person name="Mitros T."/>
            <person name="Nelson W."/>
            <person name="Hyten D.L."/>
            <person name="Song Q."/>
            <person name="Thelen J.J."/>
            <person name="Cheng J."/>
            <person name="Xu D."/>
            <person name="Hellsten U."/>
            <person name="May G.D."/>
            <person name="Yu Y."/>
            <person name="Sakurai T."/>
            <person name="Umezawa T."/>
            <person name="Bhattacharyya M.K."/>
            <person name="Sandhu D."/>
            <person name="Valliyodan B."/>
            <person name="Lindquist E."/>
            <person name="Peto M."/>
            <person name="Grant D."/>
            <person name="Shu S."/>
            <person name="Goodstein D."/>
            <person name="Barry K."/>
            <person name="Futrell-Griggs M."/>
            <person name="Abernathy B."/>
            <person name="Du J."/>
            <person name="Tian Z."/>
            <person name="Zhu L."/>
            <person name="Gill N."/>
            <person name="Joshi T."/>
            <person name="Libault M."/>
            <person name="Sethuraman A."/>
            <person name="Zhang X.-C."/>
            <person name="Shinozaki K."/>
            <person name="Nguyen H.T."/>
            <person name="Wing R.A."/>
            <person name="Cregan P."/>
            <person name="Specht J."/>
            <person name="Grimwood J."/>
            <person name="Rokhsar D."/>
            <person name="Stacey G."/>
            <person name="Shoemaker R.C."/>
            <person name="Jackson S.A."/>
        </authorList>
    </citation>
    <scope>NUCLEOTIDE SEQUENCE [LARGE SCALE GENOMIC DNA]</scope>
    <source>
        <strain evidence="3">cv. Williams 82</strain>
        <tissue evidence="2">Callus</tissue>
    </source>
</reference>
<evidence type="ECO:0000256" key="1">
    <source>
        <dbReference type="SAM" id="Phobius"/>
    </source>
</evidence>
<reference evidence="3" key="2">
    <citation type="submission" date="2018-02" db="UniProtKB">
        <authorList>
            <consortium name="EnsemblPlants"/>
        </authorList>
    </citation>
    <scope>IDENTIFICATION</scope>
    <source>
        <strain evidence="3">Williams 82</strain>
    </source>
</reference>
<evidence type="ECO:0000313" key="3">
    <source>
        <dbReference type="EnsemblPlants" id="KRH35217"/>
    </source>
</evidence>
<evidence type="ECO:0000313" key="2">
    <source>
        <dbReference type="EMBL" id="KRH35217.1"/>
    </source>
</evidence>
<keyword evidence="1" id="KW-0812">Transmembrane</keyword>
<dbReference type="Proteomes" id="UP000008827">
    <property type="component" value="Chromosome 10"/>
</dbReference>
<dbReference type="EnsemblPlants" id="KRH35217">
    <property type="protein sequence ID" value="KRH35217"/>
    <property type="gene ID" value="GLYMA_10G229100"/>
</dbReference>
<keyword evidence="1" id="KW-1133">Transmembrane helix</keyword>
<feature type="transmembrane region" description="Helical" evidence="1">
    <location>
        <begin position="58"/>
        <end position="76"/>
    </location>
</feature>
<dbReference type="EMBL" id="CM000843">
    <property type="protein sequence ID" value="KRH35217.1"/>
    <property type="molecule type" value="Genomic_DNA"/>
</dbReference>
<dbReference type="InParanoid" id="A0A0R0HXM0"/>
<organism evidence="2">
    <name type="scientific">Glycine max</name>
    <name type="common">Soybean</name>
    <name type="synonym">Glycine hispida</name>
    <dbReference type="NCBI Taxonomy" id="3847"/>
    <lineage>
        <taxon>Eukaryota</taxon>
        <taxon>Viridiplantae</taxon>
        <taxon>Streptophyta</taxon>
        <taxon>Embryophyta</taxon>
        <taxon>Tracheophyta</taxon>
        <taxon>Spermatophyta</taxon>
        <taxon>Magnoliopsida</taxon>
        <taxon>eudicotyledons</taxon>
        <taxon>Gunneridae</taxon>
        <taxon>Pentapetalae</taxon>
        <taxon>rosids</taxon>
        <taxon>fabids</taxon>
        <taxon>Fabales</taxon>
        <taxon>Fabaceae</taxon>
        <taxon>Papilionoideae</taxon>
        <taxon>50 kb inversion clade</taxon>
        <taxon>NPAAA clade</taxon>
        <taxon>indigoferoid/millettioid clade</taxon>
        <taxon>Phaseoleae</taxon>
        <taxon>Glycine</taxon>
        <taxon>Glycine subgen. Soja</taxon>
    </lineage>
</organism>
<gene>
    <name evidence="2" type="ORF">GLYMA_10G229100</name>
</gene>
<proteinExistence type="predicted"/>
<dbReference type="OrthoDB" id="10372340at2759"/>
<reference evidence="2" key="3">
    <citation type="submission" date="2018-07" db="EMBL/GenBank/DDBJ databases">
        <title>WGS assembly of Glycine max.</title>
        <authorList>
            <person name="Schmutz J."/>
            <person name="Cannon S."/>
            <person name="Schlueter J."/>
            <person name="Ma J."/>
            <person name="Mitros T."/>
            <person name="Nelson W."/>
            <person name="Hyten D."/>
            <person name="Song Q."/>
            <person name="Thelen J."/>
            <person name="Cheng J."/>
            <person name="Xu D."/>
            <person name="Hellsten U."/>
            <person name="May G."/>
            <person name="Yu Y."/>
            <person name="Sakurai T."/>
            <person name="Umezawa T."/>
            <person name="Bhattacharyya M."/>
            <person name="Sandhu D."/>
            <person name="Valliyodan B."/>
            <person name="Lindquist E."/>
            <person name="Peto M."/>
            <person name="Grant D."/>
            <person name="Shu S."/>
            <person name="Goodstein D."/>
            <person name="Barry K."/>
            <person name="Futrell-Griggs M."/>
            <person name="Abernathy B."/>
            <person name="Du J."/>
            <person name="Tian Z."/>
            <person name="Zhu L."/>
            <person name="Gill N."/>
            <person name="Joshi T."/>
            <person name="Libault M."/>
            <person name="Sethuraman A."/>
            <person name="Zhang X."/>
            <person name="Shinozaki K."/>
            <person name="Nguyen H."/>
            <person name="Wing R."/>
            <person name="Cregan P."/>
            <person name="Specht J."/>
            <person name="Grimwood J."/>
            <person name="Rokhsar D."/>
            <person name="Stacey G."/>
            <person name="Shoemaker R."/>
            <person name="Jackson S."/>
        </authorList>
    </citation>
    <scope>NUCLEOTIDE SEQUENCE</scope>
    <source>
        <tissue evidence="2">Callus</tissue>
    </source>
</reference>
<keyword evidence="1" id="KW-0472">Membrane</keyword>
<feature type="transmembrane region" description="Helical" evidence="1">
    <location>
        <begin position="25"/>
        <end position="46"/>
    </location>
</feature>
<sequence>MTNSYRMSACGLPNAYSHILPAAELVVMMLPCEIYISATIYIYILVDKNSVNFYQNHLMLWVLAACMSGATFFSELDCINECCIYL</sequence>
<keyword evidence="4" id="KW-1185">Reference proteome</keyword>
<dbReference type="Gramene" id="KRH35217">
    <property type="protein sequence ID" value="KRH35217"/>
    <property type="gene ID" value="GLYMA_10G229100"/>
</dbReference>
<dbReference type="AlphaFoldDB" id="A0A0R0HXM0"/>
<protein>
    <submittedName>
        <fullName evidence="2 3">Uncharacterized protein</fullName>
    </submittedName>
</protein>